<proteinExistence type="predicted"/>
<dbReference type="InterPro" id="IPR020056">
    <property type="entry name" value="Rbsml_bL25/Gln-tRNA_synth_N"/>
</dbReference>
<dbReference type="EMBL" id="KN716160">
    <property type="protein sequence ID" value="KJH52705.1"/>
    <property type="molecule type" value="Genomic_DNA"/>
</dbReference>
<gene>
    <name evidence="3" type="ORF">DICVIV_01049</name>
</gene>
<organism evidence="3 4">
    <name type="scientific">Dictyocaulus viviparus</name>
    <name type="common">Bovine lungworm</name>
    <dbReference type="NCBI Taxonomy" id="29172"/>
    <lineage>
        <taxon>Eukaryota</taxon>
        <taxon>Metazoa</taxon>
        <taxon>Ecdysozoa</taxon>
        <taxon>Nematoda</taxon>
        <taxon>Chromadorea</taxon>
        <taxon>Rhabditida</taxon>
        <taxon>Rhabditina</taxon>
        <taxon>Rhabditomorpha</taxon>
        <taxon>Strongyloidea</taxon>
        <taxon>Metastrongylidae</taxon>
        <taxon>Dictyocaulus</taxon>
    </lineage>
</organism>
<dbReference type="GO" id="GO:0006412">
    <property type="term" value="P:translation"/>
    <property type="evidence" value="ECO:0007669"/>
    <property type="project" value="UniProtKB-KW"/>
</dbReference>
<keyword evidence="1" id="KW-0648">Protein biosynthesis</keyword>
<protein>
    <recommendedName>
        <fullName evidence="2">tRNA synthetases class I (E and Q) anti-codon binding domain-containing protein</fullName>
    </recommendedName>
</protein>
<dbReference type="AlphaFoldDB" id="A0A0D8Y7M0"/>
<accession>A0A0D8Y7M0</accession>
<name>A0A0D8Y7M0_DICVI</name>
<evidence type="ECO:0000313" key="3">
    <source>
        <dbReference type="EMBL" id="KJH52705.1"/>
    </source>
</evidence>
<dbReference type="STRING" id="29172.A0A0D8Y7M0"/>
<dbReference type="InterPro" id="IPR049437">
    <property type="entry name" value="tRNA-synt_1c_C2"/>
</dbReference>
<sequence length="95" mass="11027">MAAAKCVEWLQQFKSKNPEDLDEVPNGFLSDVNKESLTVLYNVLIDRYLSSSKVYDHYQFERVGFFTVDQDTELGKIIPQYFDVNTFTIATTDFK</sequence>
<evidence type="ECO:0000313" key="4">
    <source>
        <dbReference type="Proteomes" id="UP000053766"/>
    </source>
</evidence>
<reference evidence="3 4" key="1">
    <citation type="submission" date="2013-11" db="EMBL/GenBank/DDBJ databases">
        <title>Draft genome of the bovine lungworm Dictyocaulus viviparus.</title>
        <authorList>
            <person name="Mitreva M."/>
        </authorList>
    </citation>
    <scope>NUCLEOTIDE SEQUENCE [LARGE SCALE GENOMIC DNA]</scope>
    <source>
        <strain evidence="3 4">HannoverDv2000</strain>
    </source>
</reference>
<dbReference type="Pfam" id="PF20974">
    <property type="entry name" value="tRNA-synt_1c_C2"/>
    <property type="match status" value="1"/>
</dbReference>
<evidence type="ECO:0000259" key="2">
    <source>
        <dbReference type="Pfam" id="PF20974"/>
    </source>
</evidence>
<dbReference type="Gene3D" id="2.40.240.10">
    <property type="entry name" value="Ribosomal Protein L25, Chain P"/>
    <property type="match status" value="1"/>
</dbReference>
<feature type="domain" description="tRNA synthetases class I (E and Q) anti-codon binding" evidence="2">
    <location>
        <begin position="13"/>
        <end position="69"/>
    </location>
</feature>
<keyword evidence="4" id="KW-1185">Reference proteome</keyword>
<dbReference type="OrthoDB" id="10250478at2759"/>
<dbReference type="InterPro" id="IPR011035">
    <property type="entry name" value="Ribosomal_bL25/Gln-tRNA_synth"/>
</dbReference>
<dbReference type="SUPFAM" id="SSF50715">
    <property type="entry name" value="Ribosomal protein L25-like"/>
    <property type="match status" value="1"/>
</dbReference>
<reference evidence="4" key="2">
    <citation type="journal article" date="2016" name="Sci. Rep.">
        <title>Dictyocaulus viviparus genome, variome and transcriptome elucidate lungworm biology and support future intervention.</title>
        <authorList>
            <person name="McNulty S.N."/>
            <person name="Strube C."/>
            <person name="Rosa B.A."/>
            <person name="Martin J.C."/>
            <person name="Tyagi R."/>
            <person name="Choi Y.J."/>
            <person name="Wang Q."/>
            <person name="Hallsworth Pepin K."/>
            <person name="Zhang X."/>
            <person name="Ozersky P."/>
            <person name="Wilson R.K."/>
            <person name="Sternberg P.W."/>
            <person name="Gasser R.B."/>
            <person name="Mitreva M."/>
        </authorList>
    </citation>
    <scope>NUCLEOTIDE SEQUENCE [LARGE SCALE GENOMIC DNA]</scope>
    <source>
        <strain evidence="4">HannoverDv2000</strain>
    </source>
</reference>
<evidence type="ECO:0000256" key="1">
    <source>
        <dbReference type="ARBA" id="ARBA00022917"/>
    </source>
</evidence>
<dbReference type="Proteomes" id="UP000053766">
    <property type="component" value="Unassembled WGS sequence"/>
</dbReference>